<dbReference type="STRING" id="1121919.SAMN02745975_02400"/>
<keyword evidence="3 6" id="KW-0378">Hydrolase</keyword>
<dbReference type="PANTHER" id="PTHR43806">
    <property type="entry name" value="PEPTIDASE S8"/>
    <property type="match status" value="1"/>
</dbReference>
<dbReference type="PROSITE" id="PS00136">
    <property type="entry name" value="SUBTILASE_ASP"/>
    <property type="match status" value="1"/>
</dbReference>
<dbReference type="InterPro" id="IPR050131">
    <property type="entry name" value="Peptidase_S8_subtilisin-like"/>
</dbReference>
<dbReference type="Gene3D" id="3.30.70.80">
    <property type="entry name" value="Peptidase S8 propeptide/proteinase inhibitor I9"/>
    <property type="match status" value="1"/>
</dbReference>
<keyword evidence="10" id="KW-1185">Reference proteome</keyword>
<dbReference type="GO" id="GO:0004252">
    <property type="term" value="F:serine-type endopeptidase activity"/>
    <property type="evidence" value="ECO:0007669"/>
    <property type="project" value="UniProtKB-UniRule"/>
</dbReference>
<keyword evidence="4 6" id="KW-0720">Serine protease</keyword>
<dbReference type="CDD" id="cd07487">
    <property type="entry name" value="Peptidases_S8_1"/>
    <property type="match status" value="1"/>
</dbReference>
<dbReference type="PROSITE" id="PS00138">
    <property type="entry name" value="SUBTILASE_SER"/>
    <property type="match status" value="1"/>
</dbReference>
<dbReference type="InterPro" id="IPR022398">
    <property type="entry name" value="Peptidase_S8_His-AS"/>
</dbReference>
<dbReference type="SUPFAM" id="SSF52743">
    <property type="entry name" value="Subtilisin-like"/>
    <property type="match status" value="1"/>
</dbReference>
<dbReference type="InterPro" id="IPR023828">
    <property type="entry name" value="Peptidase_S8_Ser-AS"/>
</dbReference>
<comment type="similarity">
    <text evidence="1 6 7">Belongs to the peptidase S8 family.</text>
</comment>
<dbReference type="InterPro" id="IPR023827">
    <property type="entry name" value="Peptidase_S8_Asp-AS"/>
</dbReference>
<dbReference type="RefSeq" id="WP_110941514.1">
    <property type="nucleotide sequence ID" value="NZ_FQZV01000030.1"/>
</dbReference>
<sequence>MPMRYTSNRFIDPVVATKMSADPNKKLSVIVHSNNGCDHVHQCIESLGGKVKYDLPLIGAVAAEIPASQIERLSQEHEVEYINHDSNVFKCMDIASLAVESDYVNESGYTGKGIGVAVIDTGVINHNDFIKPTNRIVAFKDFVNGRGNPYDDDGHGTHVAGIIAGNGFVKEDYKGIAPEANIIGVKVLDENGSGKTSDILAGLQWVIDTKDLYNTKVVCMSLGSPAENSYNKDPLARAVNAAVQQGLTVVVAAGNSGPERRTITSPGISPSAITVGATDDNRTVTLEDDFIAKFSGRGPTIDGNVKPDVVAPGVDIMSCSYKSPTSYVAYSGTSMAAPIVAGAAVLLYQKYPNITPAEVKARIIQSAQPIDRNPYNQGAGCIRIRQIMGIETKEKPQQQPQAPSPYPRRRPQPYWFRFWGRGMLMLLLLLLI</sequence>
<dbReference type="PROSITE" id="PS51892">
    <property type="entry name" value="SUBTILASE"/>
    <property type="match status" value="1"/>
</dbReference>
<dbReference type="InterPro" id="IPR000209">
    <property type="entry name" value="Peptidase_S8/S53_dom"/>
</dbReference>
<dbReference type="AlphaFoldDB" id="A0A1M6KFS1"/>
<evidence type="ECO:0000256" key="4">
    <source>
        <dbReference type="ARBA" id="ARBA00022825"/>
    </source>
</evidence>
<evidence type="ECO:0000256" key="6">
    <source>
        <dbReference type="PROSITE-ProRule" id="PRU01240"/>
    </source>
</evidence>
<evidence type="ECO:0000259" key="8">
    <source>
        <dbReference type="Pfam" id="PF00082"/>
    </source>
</evidence>
<reference evidence="10" key="1">
    <citation type="submission" date="2016-11" db="EMBL/GenBank/DDBJ databases">
        <authorList>
            <person name="Varghese N."/>
            <person name="Submissions S."/>
        </authorList>
    </citation>
    <scope>NUCLEOTIDE SEQUENCE [LARGE SCALE GENOMIC DNA]</scope>
    <source>
        <strain evidence="10">DSM 17957</strain>
    </source>
</reference>
<dbReference type="PANTHER" id="PTHR43806:SF65">
    <property type="entry name" value="SERINE PROTEASE APRX"/>
    <property type="match status" value="1"/>
</dbReference>
<dbReference type="EMBL" id="FQZV01000030">
    <property type="protein sequence ID" value="SHJ57712.1"/>
    <property type="molecule type" value="Genomic_DNA"/>
</dbReference>
<dbReference type="PRINTS" id="PR00723">
    <property type="entry name" value="SUBTILISIN"/>
</dbReference>
<dbReference type="PROSITE" id="PS00137">
    <property type="entry name" value="SUBTILASE_HIS"/>
    <property type="match status" value="1"/>
</dbReference>
<evidence type="ECO:0000313" key="10">
    <source>
        <dbReference type="Proteomes" id="UP000184536"/>
    </source>
</evidence>
<evidence type="ECO:0000256" key="5">
    <source>
        <dbReference type="PIRSR" id="PIRSR615500-1"/>
    </source>
</evidence>
<protein>
    <submittedName>
        <fullName evidence="9">Serine protease AprX</fullName>
    </submittedName>
</protein>
<name>A0A1M6KFS1_9FIRM</name>
<dbReference type="GO" id="GO:0006508">
    <property type="term" value="P:proteolysis"/>
    <property type="evidence" value="ECO:0007669"/>
    <property type="project" value="UniProtKB-KW"/>
</dbReference>
<dbReference type="InterPro" id="IPR037045">
    <property type="entry name" value="S8pro/Inhibitor_I9_sf"/>
</dbReference>
<dbReference type="Pfam" id="PF00082">
    <property type="entry name" value="Peptidase_S8"/>
    <property type="match status" value="1"/>
</dbReference>
<feature type="active site" description="Charge relay system" evidence="5 6">
    <location>
        <position position="120"/>
    </location>
</feature>
<feature type="active site" description="Charge relay system" evidence="5 6">
    <location>
        <position position="334"/>
    </location>
</feature>
<dbReference type="OrthoDB" id="9798386at2"/>
<dbReference type="InterPro" id="IPR015500">
    <property type="entry name" value="Peptidase_S8_subtilisin-rel"/>
</dbReference>
<feature type="active site" description="Charge relay system" evidence="5 6">
    <location>
        <position position="155"/>
    </location>
</feature>
<evidence type="ECO:0000256" key="3">
    <source>
        <dbReference type="ARBA" id="ARBA00022801"/>
    </source>
</evidence>
<evidence type="ECO:0000256" key="1">
    <source>
        <dbReference type="ARBA" id="ARBA00011073"/>
    </source>
</evidence>
<evidence type="ECO:0000256" key="7">
    <source>
        <dbReference type="RuleBase" id="RU003355"/>
    </source>
</evidence>
<evidence type="ECO:0000313" key="9">
    <source>
        <dbReference type="EMBL" id="SHJ57712.1"/>
    </source>
</evidence>
<dbReference type="Proteomes" id="UP000184536">
    <property type="component" value="Unassembled WGS sequence"/>
</dbReference>
<accession>A0A1M6KFS1</accession>
<organism evidence="9 10">
    <name type="scientific">Geosporobacter subterraneus DSM 17957</name>
    <dbReference type="NCBI Taxonomy" id="1121919"/>
    <lineage>
        <taxon>Bacteria</taxon>
        <taxon>Bacillati</taxon>
        <taxon>Bacillota</taxon>
        <taxon>Clostridia</taxon>
        <taxon>Peptostreptococcales</taxon>
        <taxon>Thermotaleaceae</taxon>
        <taxon>Geosporobacter</taxon>
    </lineage>
</organism>
<gene>
    <name evidence="9" type="ORF">SAMN02745975_02400</name>
</gene>
<proteinExistence type="inferred from homology"/>
<dbReference type="InterPro" id="IPR036852">
    <property type="entry name" value="Peptidase_S8/S53_dom_sf"/>
</dbReference>
<feature type="domain" description="Peptidase S8/S53" evidence="8">
    <location>
        <begin position="111"/>
        <end position="380"/>
    </location>
</feature>
<evidence type="ECO:0000256" key="2">
    <source>
        <dbReference type="ARBA" id="ARBA00022670"/>
    </source>
</evidence>
<keyword evidence="2 6" id="KW-0645">Protease</keyword>
<dbReference type="Gene3D" id="3.40.50.200">
    <property type="entry name" value="Peptidase S8/S53 domain"/>
    <property type="match status" value="1"/>
</dbReference>